<dbReference type="AlphaFoldDB" id="A0A4C1ZPB7"/>
<comment type="caution">
    <text evidence="1">The sequence shown here is derived from an EMBL/GenBank/DDBJ whole genome shotgun (WGS) entry which is preliminary data.</text>
</comment>
<name>A0A4C1ZPB7_EUMVA</name>
<organism evidence="1 2">
    <name type="scientific">Eumeta variegata</name>
    <name type="common">Bagworm moth</name>
    <name type="synonym">Eumeta japonica</name>
    <dbReference type="NCBI Taxonomy" id="151549"/>
    <lineage>
        <taxon>Eukaryota</taxon>
        <taxon>Metazoa</taxon>
        <taxon>Ecdysozoa</taxon>
        <taxon>Arthropoda</taxon>
        <taxon>Hexapoda</taxon>
        <taxon>Insecta</taxon>
        <taxon>Pterygota</taxon>
        <taxon>Neoptera</taxon>
        <taxon>Endopterygota</taxon>
        <taxon>Lepidoptera</taxon>
        <taxon>Glossata</taxon>
        <taxon>Ditrysia</taxon>
        <taxon>Tineoidea</taxon>
        <taxon>Psychidae</taxon>
        <taxon>Oiketicinae</taxon>
        <taxon>Eumeta</taxon>
    </lineage>
</organism>
<protein>
    <submittedName>
        <fullName evidence="1">Uncharacterized protein</fullName>
    </submittedName>
</protein>
<sequence>MTQQRSPDAAVIERANDRGGLEGLAAARRVRAKLCTGLQYGRVAIISSTCDYRHVVLQQMCQSRRKNGSICSEIQKHLRVQTTRAHTLVGTNEMPSVLFFGSSFADSWKSLSAEVYQTGPTRGHAV</sequence>
<dbReference type="EMBL" id="BGZK01002105">
    <property type="protein sequence ID" value="GBP90701.1"/>
    <property type="molecule type" value="Genomic_DNA"/>
</dbReference>
<dbReference type="Proteomes" id="UP000299102">
    <property type="component" value="Unassembled WGS sequence"/>
</dbReference>
<keyword evidence="2" id="KW-1185">Reference proteome</keyword>
<proteinExistence type="predicted"/>
<gene>
    <name evidence="1" type="ORF">EVAR_67010_1</name>
</gene>
<evidence type="ECO:0000313" key="1">
    <source>
        <dbReference type="EMBL" id="GBP90701.1"/>
    </source>
</evidence>
<evidence type="ECO:0000313" key="2">
    <source>
        <dbReference type="Proteomes" id="UP000299102"/>
    </source>
</evidence>
<accession>A0A4C1ZPB7</accession>
<reference evidence="1 2" key="1">
    <citation type="journal article" date="2019" name="Commun. Biol.">
        <title>The bagworm genome reveals a unique fibroin gene that provides high tensile strength.</title>
        <authorList>
            <person name="Kono N."/>
            <person name="Nakamura H."/>
            <person name="Ohtoshi R."/>
            <person name="Tomita M."/>
            <person name="Numata K."/>
            <person name="Arakawa K."/>
        </authorList>
    </citation>
    <scope>NUCLEOTIDE SEQUENCE [LARGE SCALE GENOMIC DNA]</scope>
</reference>